<dbReference type="GO" id="GO:0005737">
    <property type="term" value="C:cytoplasm"/>
    <property type="evidence" value="ECO:0007669"/>
    <property type="project" value="UniProtKB-SubCell"/>
</dbReference>
<dbReference type="EC" id="3.1.11.6" evidence="5"/>
<comment type="similarity">
    <text evidence="5 6">Belongs to the XseA family.</text>
</comment>
<gene>
    <name evidence="5" type="primary">xseA</name>
    <name evidence="9" type="ORF">J0B03_02330</name>
</gene>
<dbReference type="Pfam" id="PF02601">
    <property type="entry name" value="Exonuc_VII_L"/>
    <property type="match status" value="1"/>
</dbReference>
<evidence type="ECO:0000259" key="8">
    <source>
        <dbReference type="Pfam" id="PF13742"/>
    </source>
</evidence>
<keyword evidence="4 5" id="KW-0269">Exonuclease</keyword>
<dbReference type="InterPro" id="IPR020579">
    <property type="entry name" value="Exonuc_VII_lsu_C"/>
</dbReference>
<evidence type="ECO:0000256" key="4">
    <source>
        <dbReference type="ARBA" id="ARBA00022839"/>
    </source>
</evidence>
<keyword evidence="3 5" id="KW-0378">Hydrolase</keyword>
<dbReference type="InterPro" id="IPR003753">
    <property type="entry name" value="Exonuc_VII_L"/>
</dbReference>
<protein>
    <recommendedName>
        <fullName evidence="5">Exodeoxyribonuclease 7 large subunit</fullName>
        <ecNumber evidence="5">3.1.11.6</ecNumber>
    </recommendedName>
    <alternativeName>
        <fullName evidence="5">Exodeoxyribonuclease VII large subunit</fullName>
        <shortName evidence="5">Exonuclease VII large subunit</shortName>
    </alternativeName>
</protein>
<dbReference type="GO" id="GO:0008855">
    <property type="term" value="F:exodeoxyribonuclease VII activity"/>
    <property type="evidence" value="ECO:0007669"/>
    <property type="project" value="UniProtKB-UniRule"/>
</dbReference>
<dbReference type="CDD" id="cd04489">
    <property type="entry name" value="ExoVII_LU_OBF"/>
    <property type="match status" value="1"/>
</dbReference>
<evidence type="ECO:0000313" key="9">
    <source>
        <dbReference type="EMBL" id="QSX08938.1"/>
    </source>
</evidence>
<dbReference type="KEGG" id="alka:J0B03_02330"/>
<evidence type="ECO:0000256" key="2">
    <source>
        <dbReference type="ARBA" id="ARBA00022722"/>
    </source>
</evidence>
<evidence type="ECO:0000256" key="3">
    <source>
        <dbReference type="ARBA" id="ARBA00022801"/>
    </source>
</evidence>
<dbReference type="Proteomes" id="UP000663499">
    <property type="component" value="Chromosome"/>
</dbReference>
<evidence type="ECO:0000259" key="7">
    <source>
        <dbReference type="Pfam" id="PF02601"/>
    </source>
</evidence>
<evidence type="ECO:0000313" key="10">
    <source>
        <dbReference type="Proteomes" id="UP000663499"/>
    </source>
</evidence>
<dbReference type="NCBIfam" id="TIGR00237">
    <property type="entry name" value="xseA"/>
    <property type="match status" value="1"/>
</dbReference>
<dbReference type="HAMAP" id="MF_00378">
    <property type="entry name" value="Exonuc_7_L"/>
    <property type="match status" value="1"/>
</dbReference>
<evidence type="ECO:0000256" key="5">
    <source>
        <dbReference type="HAMAP-Rule" id="MF_00378"/>
    </source>
</evidence>
<proteinExistence type="inferred from homology"/>
<evidence type="ECO:0000256" key="1">
    <source>
        <dbReference type="ARBA" id="ARBA00022490"/>
    </source>
</evidence>
<organism evidence="9 10">
    <name type="scientific">Alkalibacter rhizosphaerae</name>
    <dbReference type="NCBI Taxonomy" id="2815577"/>
    <lineage>
        <taxon>Bacteria</taxon>
        <taxon>Bacillati</taxon>
        <taxon>Bacillota</taxon>
        <taxon>Clostridia</taxon>
        <taxon>Eubacteriales</taxon>
        <taxon>Eubacteriaceae</taxon>
        <taxon>Alkalibacter</taxon>
    </lineage>
</organism>
<accession>A0A974XFM2</accession>
<dbReference type="PANTHER" id="PTHR30008:SF0">
    <property type="entry name" value="EXODEOXYRIBONUCLEASE 7 LARGE SUBUNIT"/>
    <property type="match status" value="1"/>
</dbReference>
<dbReference type="RefSeq" id="WP_207300279.1">
    <property type="nucleotide sequence ID" value="NZ_CP071444.1"/>
</dbReference>
<dbReference type="InterPro" id="IPR025824">
    <property type="entry name" value="OB-fold_nuc-bd_dom"/>
</dbReference>
<name>A0A974XFM2_9FIRM</name>
<feature type="domain" description="Exonuclease VII large subunit C-terminal" evidence="7">
    <location>
        <begin position="123"/>
        <end position="345"/>
    </location>
</feature>
<keyword evidence="10" id="KW-1185">Reference proteome</keyword>
<keyword evidence="1 5" id="KW-0963">Cytoplasm</keyword>
<sequence length="402" mass="45355">MKQRVMSVGKLTKYIKTIFENDPILRNVLVEGEISNFKLHSSGHAYFSLKDGEGRIQCVMFRNVAVQAPDLKDGDQVILRGSVSVYEKNGQYQLYVQQCEKKGLGDLYVEFEKMKTALDALGWFDRDRKKDLPYLPHSIGIVTSPTGAAIRDMITVITRRFPNMEIQLYPVSVQGDRAPGEISQAIDFFNDQKEVEVIIVGRGGGSIEELWAFNERIVAESIHRSRIPVISAVGHETDFTISDFVADLRAPTPSAAGELAVPSMEEQKQRLHQFKKRLTTDAIAKLKYQKDRIHRLKNSYYFGKPEMFYVQNIQRLDVLQSQLTDRFHEYLTKETNRIGALELKLKGYDPQSILRRGYAAVKNQEGDFVTGPQDLNVGDPVELVFASGSATAKIIGKGSEKS</sequence>
<dbReference type="GO" id="GO:0003676">
    <property type="term" value="F:nucleic acid binding"/>
    <property type="evidence" value="ECO:0007669"/>
    <property type="project" value="InterPro"/>
</dbReference>
<dbReference type="Pfam" id="PF13742">
    <property type="entry name" value="tRNA_anti_2"/>
    <property type="match status" value="1"/>
</dbReference>
<dbReference type="Gene3D" id="2.40.50.1010">
    <property type="match status" value="1"/>
</dbReference>
<dbReference type="EMBL" id="CP071444">
    <property type="protein sequence ID" value="QSX08938.1"/>
    <property type="molecule type" value="Genomic_DNA"/>
</dbReference>
<dbReference type="InterPro" id="IPR012340">
    <property type="entry name" value="NA-bd_OB-fold"/>
</dbReference>
<dbReference type="SUPFAM" id="SSF50249">
    <property type="entry name" value="Nucleic acid-binding proteins"/>
    <property type="match status" value="1"/>
</dbReference>
<comment type="catalytic activity">
    <reaction evidence="5 6">
        <text>Exonucleolytic cleavage in either 5'- to 3'- or 3'- to 5'-direction to yield nucleoside 5'-phosphates.</text>
        <dbReference type="EC" id="3.1.11.6"/>
    </reaction>
</comment>
<comment type="subunit">
    <text evidence="5">Heterooligomer composed of large and small subunits.</text>
</comment>
<comment type="function">
    <text evidence="5">Bidirectionally degrades single-stranded DNA into large acid-insoluble oligonucleotides, which are then degraded further into small acid-soluble oligonucleotides.</text>
</comment>
<dbReference type="AlphaFoldDB" id="A0A974XFM2"/>
<reference evidence="9" key="1">
    <citation type="submission" date="2021-03" db="EMBL/GenBank/DDBJ databases">
        <title>Alkalibacter marinus sp. nov., isolated from tidal flat sediment.</title>
        <authorList>
            <person name="Namirimu T."/>
            <person name="Yang J.-A."/>
            <person name="Yang S.-H."/>
            <person name="Kim Y.-J."/>
            <person name="Kwon K.K."/>
        </authorList>
    </citation>
    <scope>NUCLEOTIDE SEQUENCE</scope>
    <source>
        <strain evidence="9">ES005</strain>
    </source>
</reference>
<comment type="subcellular location">
    <subcellularLocation>
        <location evidence="5 6">Cytoplasm</location>
    </subcellularLocation>
</comment>
<dbReference type="GO" id="GO:0006308">
    <property type="term" value="P:DNA catabolic process"/>
    <property type="evidence" value="ECO:0007669"/>
    <property type="project" value="UniProtKB-UniRule"/>
</dbReference>
<dbReference type="GO" id="GO:0009318">
    <property type="term" value="C:exodeoxyribonuclease VII complex"/>
    <property type="evidence" value="ECO:0007669"/>
    <property type="project" value="UniProtKB-UniRule"/>
</dbReference>
<dbReference type="PANTHER" id="PTHR30008">
    <property type="entry name" value="EXODEOXYRIBONUCLEASE 7 LARGE SUBUNIT"/>
    <property type="match status" value="1"/>
</dbReference>
<feature type="domain" description="OB-fold nucleic acid binding" evidence="8">
    <location>
        <begin position="6"/>
        <end position="99"/>
    </location>
</feature>
<keyword evidence="2 5" id="KW-0540">Nuclease</keyword>
<evidence type="ECO:0000256" key="6">
    <source>
        <dbReference type="RuleBase" id="RU004355"/>
    </source>
</evidence>